<dbReference type="Pfam" id="PF14529">
    <property type="entry name" value="Exo_endo_phos_2"/>
    <property type="match status" value="1"/>
</dbReference>
<sequence>MIYYIKILKDLLVAQNITFCNVLCHYRPIILKAAKELRKLTEYSEVYINPDLTEAERILDRKRREDRFNLNQQERNNSSNAKLKCNIKISNDSLENAQKCTYDKLNSRLLNESITREKNISIKCKNGLKCFYKNATSLGNKFDELELIAKIEELDLIFITETWFSELNCKFLNGYESFNYFRKDRSGGGVSIYINKKFSSYELFDEVLCDSKVEQVWCGLQTVNEQIIVGCVYRPPGINEADNSILTSIKRSNEIMIKFNGFIICGDFNCPKIGWHSGSFSSCRIEEDSFDNGLLNTLDDCFYVQHVFEPTFQLSNESPKSILDLIITDNSERIYYIDHSPPLGTKNKGHLTLKWNYELKFPTKNVSNIFSSSCYNFRKGDYAAFSGFFNGLNWKQIFTGLDVNQMYEKFIDYYDMGCKRFIPAKALNKKDKSWMSKETKDCIKKKLKAWKLYLASGRSKELKEEYVKIRNKFHRSINKTVKKYELNIAKLSKRNPKLVYKYLNRNSIIKPAIKSLKCEKSGEIITDLFQVASILNDHFKSVFNKEISEPLPSFDLKSDVECDPDVEGLITKEKILEKLKELDPNKAIGPDKIHGEVLKNCMEAFSSPILYIFKESYRTGELPKLWKLANVTPLYKGGTKSSQKNYRPVSLTCILCKIFERIIKDIMLKHLIDNDLISKSQHGFLPNKSCSTNLLETIDFITEAISLGFSVDIVYTDFAKAFDKVSHQKLLHKLKSFGFGDSPLNWIKSFLSGRKQR</sequence>
<evidence type="ECO:0000259" key="1">
    <source>
        <dbReference type="Pfam" id="PF00078"/>
    </source>
</evidence>
<gene>
    <name evidence="3" type="ORF">OXX778_LOCUS21107</name>
</gene>
<dbReference type="InterPro" id="IPR036691">
    <property type="entry name" value="Endo/exonu/phosph_ase_sf"/>
</dbReference>
<comment type="caution">
    <text evidence="3">The sequence shown here is derived from an EMBL/GenBank/DDBJ whole genome shotgun (WGS) entry which is preliminary data.</text>
</comment>
<dbReference type="InterPro" id="IPR005135">
    <property type="entry name" value="Endo/exonuclease/phosphatase"/>
</dbReference>
<dbReference type="SUPFAM" id="SSF56219">
    <property type="entry name" value="DNase I-like"/>
    <property type="match status" value="1"/>
</dbReference>
<accession>A0A814P378</accession>
<feature type="domain" description="Endonuclease/exonuclease/phosphatase" evidence="2">
    <location>
        <begin position="229"/>
        <end position="335"/>
    </location>
</feature>
<dbReference type="Pfam" id="PF00078">
    <property type="entry name" value="RVT_1"/>
    <property type="match status" value="1"/>
</dbReference>
<evidence type="ECO:0008006" key="5">
    <source>
        <dbReference type="Google" id="ProtNLM"/>
    </source>
</evidence>
<dbReference type="GO" id="GO:0003824">
    <property type="term" value="F:catalytic activity"/>
    <property type="evidence" value="ECO:0007669"/>
    <property type="project" value="InterPro"/>
</dbReference>
<dbReference type="InterPro" id="IPR000477">
    <property type="entry name" value="RT_dom"/>
</dbReference>
<evidence type="ECO:0000259" key="2">
    <source>
        <dbReference type="Pfam" id="PF14529"/>
    </source>
</evidence>
<dbReference type="PANTHER" id="PTHR33395">
    <property type="entry name" value="TRANSCRIPTASE, PUTATIVE-RELATED-RELATED"/>
    <property type="match status" value="1"/>
</dbReference>
<dbReference type="GO" id="GO:0061343">
    <property type="term" value="P:cell adhesion involved in heart morphogenesis"/>
    <property type="evidence" value="ECO:0007669"/>
    <property type="project" value="TreeGrafter"/>
</dbReference>
<dbReference type="Gene3D" id="3.60.10.10">
    <property type="entry name" value="Endonuclease/exonuclease/phosphatase"/>
    <property type="match status" value="1"/>
</dbReference>
<name>A0A814P378_9BILA</name>
<keyword evidence="4" id="KW-1185">Reference proteome</keyword>
<dbReference type="SUPFAM" id="SSF56672">
    <property type="entry name" value="DNA/RNA polymerases"/>
    <property type="match status" value="1"/>
</dbReference>
<dbReference type="GO" id="GO:0007508">
    <property type="term" value="P:larval heart development"/>
    <property type="evidence" value="ECO:0007669"/>
    <property type="project" value="TreeGrafter"/>
</dbReference>
<dbReference type="GO" id="GO:0031012">
    <property type="term" value="C:extracellular matrix"/>
    <property type="evidence" value="ECO:0007669"/>
    <property type="project" value="TreeGrafter"/>
</dbReference>
<evidence type="ECO:0000313" key="3">
    <source>
        <dbReference type="EMBL" id="CAF1100150.1"/>
    </source>
</evidence>
<dbReference type="EMBL" id="CAJNOC010007505">
    <property type="protein sequence ID" value="CAF1100150.1"/>
    <property type="molecule type" value="Genomic_DNA"/>
</dbReference>
<organism evidence="3 4">
    <name type="scientific">Brachionus calyciflorus</name>
    <dbReference type="NCBI Taxonomy" id="104777"/>
    <lineage>
        <taxon>Eukaryota</taxon>
        <taxon>Metazoa</taxon>
        <taxon>Spiralia</taxon>
        <taxon>Gnathifera</taxon>
        <taxon>Rotifera</taxon>
        <taxon>Eurotatoria</taxon>
        <taxon>Monogononta</taxon>
        <taxon>Pseudotrocha</taxon>
        <taxon>Ploima</taxon>
        <taxon>Brachionidae</taxon>
        <taxon>Brachionus</taxon>
    </lineage>
</organism>
<dbReference type="OrthoDB" id="6243574at2759"/>
<protein>
    <recommendedName>
        <fullName evidence="5">Reverse transcriptase domain-containing protein</fullName>
    </recommendedName>
</protein>
<feature type="domain" description="Reverse transcriptase" evidence="1">
    <location>
        <begin position="640"/>
        <end position="752"/>
    </location>
</feature>
<dbReference type="CDD" id="cd01650">
    <property type="entry name" value="RT_nLTR_like"/>
    <property type="match status" value="1"/>
</dbReference>
<feature type="non-terminal residue" evidence="3">
    <location>
        <position position="1"/>
    </location>
</feature>
<dbReference type="PANTHER" id="PTHR33395:SF22">
    <property type="entry name" value="REVERSE TRANSCRIPTASE DOMAIN-CONTAINING PROTEIN"/>
    <property type="match status" value="1"/>
</dbReference>
<dbReference type="AlphaFoldDB" id="A0A814P378"/>
<dbReference type="Proteomes" id="UP000663879">
    <property type="component" value="Unassembled WGS sequence"/>
</dbReference>
<proteinExistence type="predicted"/>
<evidence type="ECO:0000313" key="4">
    <source>
        <dbReference type="Proteomes" id="UP000663879"/>
    </source>
</evidence>
<reference evidence="3" key="1">
    <citation type="submission" date="2021-02" db="EMBL/GenBank/DDBJ databases">
        <authorList>
            <person name="Nowell W R."/>
        </authorList>
    </citation>
    <scope>NUCLEOTIDE SEQUENCE</scope>
    <source>
        <strain evidence="3">Ploen Becks lab</strain>
    </source>
</reference>
<dbReference type="InterPro" id="IPR043502">
    <property type="entry name" value="DNA/RNA_pol_sf"/>
</dbReference>